<organism evidence="1 2">
    <name type="scientific">Longimycelium tulufanense</name>
    <dbReference type="NCBI Taxonomy" id="907463"/>
    <lineage>
        <taxon>Bacteria</taxon>
        <taxon>Bacillati</taxon>
        <taxon>Actinomycetota</taxon>
        <taxon>Actinomycetes</taxon>
        <taxon>Pseudonocardiales</taxon>
        <taxon>Pseudonocardiaceae</taxon>
        <taxon>Longimycelium</taxon>
    </lineage>
</organism>
<reference evidence="1" key="2">
    <citation type="submission" date="2020-09" db="EMBL/GenBank/DDBJ databases">
        <authorList>
            <person name="Sun Q."/>
            <person name="Zhou Y."/>
        </authorList>
    </citation>
    <scope>NUCLEOTIDE SEQUENCE</scope>
    <source>
        <strain evidence="1">CGMCC 4.5737</strain>
    </source>
</reference>
<proteinExistence type="predicted"/>
<dbReference type="EMBL" id="BMMK01000031">
    <property type="protein sequence ID" value="GGM73851.1"/>
    <property type="molecule type" value="Genomic_DNA"/>
</dbReference>
<reference evidence="1" key="1">
    <citation type="journal article" date="2014" name="Int. J. Syst. Evol. Microbiol.">
        <title>Complete genome sequence of Corynebacterium casei LMG S-19264T (=DSM 44701T), isolated from a smear-ripened cheese.</title>
        <authorList>
            <consortium name="US DOE Joint Genome Institute (JGI-PGF)"/>
            <person name="Walter F."/>
            <person name="Albersmeier A."/>
            <person name="Kalinowski J."/>
            <person name="Ruckert C."/>
        </authorList>
    </citation>
    <scope>NUCLEOTIDE SEQUENCE</scope>
    <source>
        <strain evidence="1">CGMCC 4.5737</strain>
    </source>
</reference>
<gene>
    <name evidence="1" type="ORF">GCM10012275_50690</name>
</gene>
<dbReference type="AlphaFoldDB" id="A0A8J3FW41"/>
<dbReference type="Proteomes" id="UP000637578">
    <property type="component" value="Unassembled WGS sequence"/>
</dbReference>
<evidence type="ECO:0000313" key="2">
    <source>
        <dbReference type="Proteomes" id="UP000637578"/>
    </source>
</evidence>
<accession>A0A8J3FW41</accession>
<keyword evidence="2" id="KW-1185">Reference proteome</keyword>
<name>A0A8J3FW41_9PSEU</name>
<evidence type="ECO:0000313" key="1">
    <source>
        <dbReference type="EMBL" id="GGM73851.1"/>
    </source>
</evidence>
<sequence length="66" mass="6997">MRLLTAQLVADVGARDEVGEAPHSAGITQQLSEQLARPLGLSSPISSSWCIVRTVMPAKPATWPTV</sequence>
<comment type="caution">
    <text evidence="1">The sequence shown here is derived from an EMBL/GenBank/DDBJ whole genome shotgun (WGS) entry which is preliminary data.</text>
</comment>
<protein>
    <submittedName>
        <fullName evidence="1">Uncharacterized protein</fullName>
    </submittedName>
</protein>